<sequence>MELQELRVNSVERRNFLAPSLKYDDQKFEFIFVLDRSGSMSGFKMTLANRALESPSRSVMSEDLAK</sequence>
<dbReference type="AlphaFoldDB" id="A0A8J2P5C5"/>
<proteinExistence type="predicted"/>
<evidence type="ECO:0000313" key="1">
    <source>
        <dbReference type="EMBL" id="CAG7731584.1"/>
    </source>
</evidence>
<organism evidence="1 2">
    <name type="scientific">Allacma fusca</name>
    <dbReference type="NCBI Taxonomy" id="39272"/>
    <lineage>
        <taxon>Eukaryota</taxon>
        <taxon>Metazoa</taxon>
        <taxon>Ecdysozoa</taxon>
        <taxon>Arthropoda</taxon>
        <taxon>Hexapoda</taxon>
        <taxon>Collembola</taxon>
        <taxon>Symphypleona</taxon>
        <taxon>Sminthuridae</taxon>
        <taxon>Allacma</taxon>
    </lineage>
</organism>
<keyword evidence="2" id="KW-1185">Reference proteome</keyword>
<evidence type="ECO:0008006" key="3">
    <source>
        <dbReference type="Google" id="ProtNLM"/>
    </source>
</evidence>
<evidence type="ECO:0000313" key="2">
    <source>
        <dbReference type="Proteomes" id="UP000708208"/>
    </source>
</evidence>
<dbReference type="Proteomes" id="UP000708208">
    <property type="component" value="Unassembled WGS sequence"/>
</dbReference>
<accession>A0A8J2P5C5</accession>
<reference evidence="1" key="1">
    <citation type="submission" date="2021-06" db="EMBL/GenBank/DDBJ databases">
        <authorList>
            <person name="Hodson N. C."/>
            <person name="Mongue J. A."/>
            <person name="Jaron S. K."/>
        </authorList>
    </citation>
    <scope>NUCLEOTIDE SEQUENCE</scope>
</reference>
<gene>
    <name evidence="1" type="ORF">AFUS01_LOCUS20162</name>
</gene>
<name>A0A8J2P5C5_9HEXA</name>
<dbReference type="EMBL" id="CAJVCH010215482">
    <property type="protein sequence ID" value="CAG7731584.1"/>
    <property type="molecule type" value="Genomic_DNA"/>
</dbReference>
<protein>
    <recommendedName>
        <fullName evidence="3">VWA domain-containing protein</fullName>
    </recommendedName>
</protein>
<comment type="caution">
    <text evidence="1">The sequence shown here is derived from an EMBL/GenBank/DDBJ whole genome shotgun (WGS) entry which is preliminary data.</text>
</comment>